<dbReference type="AlphaFoldDB" id="A0A1L7I8H6"/>
<keyword evidence="5" id="KW-1185">Reference proteome</keyword>
<dbReference type="PANTHER" id="PTHR10434:SF9">
    <property type="entry name" value="PHOSPHOLIPID_GLYCEROL ACYLTRANSFERASE DOMAIN-CONTAINING PROTEIN"/>
    <property type="match status" value="1"/>
</dbReference>
<organism evidence="4 5">
    <name type="scientific">Christiangramia flava JLT2011</name>
    <dbReference type="NCBI Taxonomy" id="1229726"/>
    <lineage>
        <taxon>Bacteria</taxon>
        <taxon>Pseudomonadati</taxon>
        <taxon>Bacteroidota</taxon>
        <taxon>Flavobacteriia</taxon>
        <taxon>Flavobacteriales</taxon>
        <taxon>Flavobacteriaceae</taxon>
        <taxon>Christiangramia</taxon>
    </lineage>
</organism>
<keyword evidence="2 4" id="KW-0808">Transferase</keyword>
<dbReference type="SMART" id="SM00563">
    <property type="entry name" value="PlsC"/>
    <property type="match status" value="1"/>
</dbReference>
<evidence type="ECO:0000313" key="5">
    <source>
        <dbReference type="Proteomes" id="UP000186230"/>
    </source>
</evidence>
<name>A0A1L7I8H6_9FLAO</name>
<dbReference type="GO" id="GO:0003841">
    <property type="term" value="F:1-acylglycerol-3-phosphate O-acyltransferase activity"/>
    <property type="evidence" value="ECO:0007669"/>
    <property type="project" value="TreeGrafter"/>
</dbReference>
<reference evidence="4 5" key="1">
    <citation type="submission" date="2016-07" db="EMBL/GenBank/DDBJ databases">
        <title>Multi-omics approach to identify versatile polysaccharide utilization systems of a marine flavobacterium Gramella flava.</title>
        <authorList>
            <person name="Tang K."/>
        </authorList>
    </citation>
    <scope>NUCLEOTIDE SEQUENCE [LARGE SCALE GENOMIC DNA]</scope>
    <source>
        <strain evidence="4 5">JLT2011</strain>
    </source>
</reference>
<evidence type="ECO:0000256" key="2">
    <source>
        <dbReference type="ARBA" id="ARBA00022679"/>
    </source>
</evidence>
<dbReference type="Pfam" id="PF01553">
    <property type="entry name" value="Acyltransferase"/>
    <property type="match status" value="1"/>
</dbReference>
<dbReference type="Proteomes" id="UP000186230">
    <property type="component" value="Chromosome"/>
</dbReference>
<dbReference type="KEGG" id="gfl:GRFL_3184"/>
<dbReference type="PANTHER" id="PTHR10434">
    <property type="entry name" value="1-ACYL-SN-GLYCEROL-3-PHOSPHATE ACYLTRANSFERASE"/>
    <property type="match status" value="1"/>
</dbReference>
<protein>
    <submittedName>
        <fullName evidence="4">Acyltransferase</fullName>
    </submittedName>
</protein>
<proteinExistence type="predicted"/>
<evidence type="ECO:0000313" key="4">
    <source>
        <dbReference type="EMBL" id="APU69908.1"/>
    </source>
</evidence>
<accession>A0A1L7I8H6</accession>
<comment type="pathway">
    <text evidence="1">Lipid metabolism.</text>
</comment>
<gene>
    <name evidence="4" type="ORF">GRFL_3184</name>
</gene>
<dbReference type="GO" id="GO:0006654">
    <property type="term" value="P:phosphatidic acid biosynthetic process"/>
    <property type="evidence" value="ECO:0007669"/>
    <property type="project" value="TreeGrafter"/>
</dbReference>
<evidence type="ECO:0000256" key="1">
    <source>
        <dbReference type="ARBA" id="ARBA00005189"/>
    </source>
</evidence>
<dbReference type="OrthoDB" id="9796839at2"/>
<keyword evidence="3 4" id="KW-0012">Acyltransferase</keyword>
<dbReference type="InterPro" id="IPR002123">
    <property type="entry name" value="Plipid/glycerol_acylTrfase"/>
</dbReference>
<evidence type="ECO:0000256" key="3">
    <source>
        <dbReference type="ARBA" id="ARBA00023315"/>
    </source>
</evidence>
<dbReference type="STRING" id="1229726.GRFL_3184"/>
<sequence>MRWLAKFVFFQIMGWKLESRFDTSIQKCVIIVAPHTSSWDFLIGILVRKILNIHIDFIAKKELFRPPFGWYFKMVGGSPLDRTSNQKKVDAIAEMFQKKAVFRLAMSPEGTRQKTDRWKTGFYYTALKAEVPIVMVSFDFGKKMVRISEAFYPKNGLETDMTEIKSFYRGVQGKIPQNF</sequence>
<dbReference type="EMBL" id="CP016359">
    <property type="protein sequence ID" value="APU69908.1"/>
    <property type="molecule type" value="Genomic_DNA"/>
</dbReference>
<dbReference type="SUPFAM" id="SSF69593">
    <property type="entry name" value="Glycerol-3-phosphate (1)-acyltransferase"/>
    <property type="match status" value="1"/>
</dbReference>